<dbReference type="EMBL" id="FXTT01000001">
    <property type="protein sequence ID" value="SMP07870.1"/>
    <property type="molecule type" value="Genomic_DNA"/>
</dbReference>
<evidence type="ECO:0000313" key="3">
    <source>
        <dbReference type="Proteomes" id="UP001157914"/>
    </source>
</evidence>
<evidence type="ECO:0000256" key="1">
    <source>
        <dbReference type="SAM" id="SignalP"/>
    </source>
</evidence>
<organism evidence="2 3">
    <name type="scientific">Roseibium denhamense</name>
    <dbReference type="NCBI Taxonomy" id="76305"/>
    <lineage>
        <taxon>Bacteria</taxon>
        <taxon>Pseudomonadati</taxon>
        <taxon>Pseudomonadota</taxon>
        <taxon>Alphaproteobacteria</taxon>
        <taxon>Hyphomicrobiales</taxon>
        <taxon>Stappiaceae</taxon>
        <taxon>Roseibium</taxon>
    </lineage>
</organism>
<dbReference type="Proteomes" id="UP001157914">
    <property type="component" value="Unassembled WGS sequence"/>
</dbReference>
<reference evidence="2 3" key="1">
    <citation type="submission" date="2017-05" db="EMBL/GenBank/DDBJ databases">
        <authorList>
            <person name="Varghese N."/>
            <person name="Submissions S."/>
        </authorList>
    </citation>
    <scope>NUCLEOTIDE SEQUENCE [LARGE SCALE GENOMIC DNA]</scope>
    <source>
        <strain evidence="2 3">DSM 15949</strain>
    </source>
</reference>
<evidence type="ECO:0000313" key="2">
    <source>
        <dbReference type="EMBL" id="SMP07870.1"/>
    </source>
</evidence>
<dbReference type="RefSeq" id="WP_208996840.1">
    <property type="nucleotide sequence ID" value="NZ_BAAAEA010000001.1"/>
</dbReference>
<name>A0ABY1NFX1_9HYPH</name>
<feature type="chain" id="PRO_5045856744" description="Cytoplasmic protein" evidence="1">
    <location>
        <begin position="27"/>
        <end position="148"/>
    </location>
</feature>
<accession>A0ABY1NFX1</accession>
<keyword evidence="3" id="KW-1185">Reference proteome</keyword>
<sequence length="148" mass="15995">MQIARSIRLLFSAAAMSAAVVTGSHADEHKAYFSFNGDPRVPECAAASVQSAVAGSVARAKKDYYGGRTILGIDQIREVSYQVNGVSPLARRYCRGKASLSDGSFQSVHYLVEEHAGFLGVSWNVEACLAPLDKWRVYGAHCSTARPR</sequence>
<evidence type="ECO:0008006" key="4">
    <source>
        <dbReference type="Google" id="ProtNLM"/>
    </source>
</evidence>
<proteinExistence type="predicted"/>
<comment type="caution">
    <text evidence="2">The sequence shown here is derived from an EMBL/GenBank/DDBJ whole genome shotgun (WGS) entry which is preliminary data.</text>
</comment>
<keyword evidence="1" id="KW-0732">Signal</keyword>
<gene>
    <name evidence="2" type="ORF">SAMN06265374_0905</name>
</gene>
<protein>
    <recommendedName>
        <fullName evidence="4">Cytoplasmic protein</fullName>
    </recommendedName>
</protein>
<feature type="signal peptide" evidence="1">
    <location>
        <begin position="1"/>
        <end position="26"/>
    </location>
</feature>